<evidence type="ECO:0000313" key="5">
    <source>
        <dbReference type="Proteomes" id="UP001383192"/>
    </source>
</evidence>
<feature type="transmembrane region" description="Helical" evidence="2">
    <location>
        <begin position="98"/>
        <end position="121"/>
    </location>
</feature>
<dbReference type="EMBL" id="JAYKXP010000068">
    <property type="protein sequence ID" value="KAK7032085.1"/>
    <property type="molecule type" value="Genomic_DNA"/>
</dbReference>
<comment type="caution">
    <text evidence="4">The sequence shown here is derived from an EMBL/GenBank/DDBJ whole genome shotgun (WGS) entry which is preliminary data.</text>
</comment>
<feature type="transmembrane region" description="Helical" evidence="2">
    <location>
        <begin position="178"/>
        <end position="197"/>
    </location>
</feature>
<reference evidence="4 5" key="1">
    <citation type="submission" date="2024-01" db="EMBL/GenBank/DDBJ databases">
        <title>A draft genome for a cacao thread blight-causing isolate of Paramarasmius palmivorus.</title>
        <authorList>
            <person name="Baruah I.K."/>
            <person name="Bukari Y."/>
            <person name="Amoako-Attah I."/>
            <person name="Meinhardt L.W."/>
            <person name="Bailey B.A."/>
            <person name="Cohen S.P."/>
        </authorList>
    </citation>
    <scope>NUCLEOTIDE SEQUENCE [LARGE SCALE GENOMIC DNA]</scope>
    <source>
        <strain evidence="4 5">GH-12</strain>
    </source>
</reference>
<keyword evidence="2" id="KW-0472">Membrane</keyword>
<evidence type="ECO:0000256" key="2">
    <source>
        <dbReference type="SAM" id="Phobius"/>
    </source>
</evidence>
<dbReference type="Proteomes" id="UP001383192">
    <property type="component" value="Unassembled WGS sequence"/>
</dbReference>
<feature type="region of interest" description="Disordered" evidence="1">
    <location>
        <begin position="1"/>
        <end position="49"/>
    </location>
</feature>
<sequence>MGSRDSSSQTRKDENNGAFNGSEYRPKSPPPKSMRTASPTGSRSHSYSERLPHVRMWTEGEPYRFAPKRRGDPWEECLKRVDNYDDEMCRGWKEDIDTLLVFAGLFSATVTAFVIESYHWLTEDPDEASARILAEILQHLIGQNNTAAELTIKATTHVSTSPKTSTFGSEAFAIRVNVSWFLSLILALSTVMLGILCKQWIREHRRDTPSSSPKETLELRQLRFESLERWGVLTLLASLPLILQLALVLFFAGLLDLLWALDYIVASLATALIGLSVFILSITTVLPCYYLLTSPSIVFSDSVYVCPYKSPQAWLYYRIARVMFRPILRSKAHIRFPNWASSDLHIIRNHFPVSTLNPREYLLRGLKWMIATFSDSTVMANHIFHCMQGLQTELVANATGQPGEKSRDVLYYNFFRNSAWDPDTGRFLAELFLRQVNGPLNSQTTSSGGGGDTRSIGDALGSFWNLAIIDFVGDGLLPELQTELLYQIIASVKQYCADGRITLFDMSPILMICRELWKHPSLPIRQSSISILDDLESWLSRASEDIRAELVPSVASALTEIIDKESETDPVSEFVLSGRGPRFVRLLDEWIVAKGIDMDDYSMHDMAMSWGDAKEKILRMSGLSMDYFDSPTEMSDTVEDPGGS</sequence>
<name>A0AAW0C1B9_9AGAR</name>
<feature type="compositionally biased region" description="Polar residues" evidence="1">
    <location>
        <begin position="35"/>
        <end position="45"/>
    </location>
</feature>
<protein>
    <recommendedName>
        <fullName evidence="3">DUF6535 domain-containing protein</fullName>
    </recommendedName>
</protein>
<evidence type="ECO:0000256" key="1">
    <source>
        <dbReference type="SAM" id="MobiDB-lite"/>
    </source>
</evidence>
<feature type="domain" description="DUF6535" evidence="3">
    <location>
        <begin position="74"/>
        <end position="260"/>
    </location>
</feature>
<keyword evidence="2" id="KW-0812">Transmembrane</keyword>
<dbReference type="InterPro" id="IPR045338">
    <property type="entry name" value="DUF6535"/>
</dbReference>
<dbReference type="AlphaFoldDB" id="A0AAW0C1B9"/>
<feature type="transmembrane region" description="Helical" evidence="2">
    <location>
        <begin position="230"/>
        <end position="252"/>
    </location>
</feature>
<organism evidence="4 5">
    <name type="scientific">Paramarasmius palmivorus</name>
    <dbReference type="NCBI Taxonomy" id="297713"/>
    <lineage>
        <taxon>Eukaryota</taxon>
        <taxon>Fungi</taxon>
        <taxon>Dikarya</taxon>
        <taxon>Basidiomycota</taxon>
        <taxon>Agaricomycotina</taxon>
        <taxon>Agaricomycetes</taxon>
        <taxon>Agaricomycetidae</taxon>
        <taxon>Agaricales</taxon>
        <taxon>Marasmiineae</taxon>
        <taxon>Marasmiaceae</taxon>
        <taxon>Paramarasmius</taxon>
    </lineage>
</organism>
<proteinExistence type="predicted"/>
<gene>
    <name evidence="4" type="ORF">VNI00_013455</name>
</gene>
<evidence type="ECO:0000259" key="3">
    <source>
        <dbReference type="Pfam" id="PF20153"/>
    </source>
</evidence>
<feature type="transmembrane region" description="Helical" evidence="2">
    <location>
        <begin position="264"/>
        <end position="292"/>
    </location>
</feature>
<dbReference type="Pfam" id="PF20153">
    <property type="entry name" value="DUF6535"/>
    <property type="match status" value="1"/>
</dbReference>
<keyword evidence="2" id="KW-1133">Transmembrane helix</keyword>
<keyword evidence="5" id="KW-1185">Reference proteome</keyword>
<evidence type="ECO:0000313" key="4">
    <source>
        <dbReference type="EMBL" id="KAK7032085.1"/>
    </source>
</evidence>
<accession>A0AAW0C1B9</accession>